<dbReference type="Gene3D" id="3.40.50.720">
    <property type="entry name" value="NAD(P)-binding Rossmann-like Domain"/>
    <property type="match status" value="1"/>
</dbReference>
<name>A0A9Q0AI26_9PEZI</name>
<organism evidence="1 2">
    <name type="scientific">Neoarthrinium moseri</name>
    <dbReference type="NCBI Taxonomy" id="1658444"/>
    <lineage>
        <taxon>Eukaryota</taxon>
        <taxon>Fungi</taxon>
        <taxon>Dikarya</taxon>
        <taxon>Ascomycota</taxon>
        <taxon>Pezizomycotina</taxon>
        <taxon>Sordariomycetes</taxon>
        <taxon>Xylariomycetidae</taxon>
        <taxon>Amphisphaeriales</taxon>
        <taxon>Apiosporaceae</taxon>
        <taxon>Neoarthrinium</taxon>
    </lineage>
</organism>
<dbReference type="PANTHER" id="PTHR13812:SF23">
    <property type="entry name" value="PRNX PROTEIN"/>
    <property type="match status" value="1"/>
</dbReference>
<dbReference type="InterPro" id="IPR023401">
    <property type="entry name" value="ODC_N"/>
</dbReference>
<dbReference type="AlphaFoldDB" id="A0A9Q0AI26"/>
<evidence type="ECO:0000313" key="2">
    <source>
        <dbReference type="Proteomes" id="UP000829685"/>
    </source>
</evidence>
<protein>
    <submittedName>
        <fullName evidence="1">Uncharacterized protein</fullName>
    </submittedName>
</protein>
<accession>A0A9Q0AI26</accession>
<reference evidence="1" key="1">
    <citation type="submission" date="2021-03" db="EMBL/GenBank/DDBJ databases">
        <title>Revisited historic fungal species revealed as producer of novel bioactive compounds through whole genome sequencing and comparative genomics.</title>
        <authorList>
            <person name="Vignolle G.A."/>
            <person name="Hochenegger N."/>
            <person name="Mach R.L."/>
            <person name="Mach-Aigner A.R."/>
            <person name="Javad Rahimi M."/>
            <person name="Salim K.A."/>
            <person name="Chan C.M."/>
            <person name="Lim L.B.L."/>
            <person name="Cai F."/>
            <person name="Druzhinina I.S."/>
            <person name="U'Ren J.M."/>
            <person name="Derntl C."/>
        </authorList>
    </citation>
    <scope>NUCLEOTIDE SEQUENCE</scope>
    <source>
        <strain evidence="1">TUCIM 5799</strain>
    </source>
</reference>
<gene>
    <name evidence="1" type="ORF">JX265_010861</name>
</gene>
<dbReference type="EMBL" id="JAFIMR010000037">
    <property type="protein sequence ID" value="KAI1858193.1"/>
    <property type="molecule type" value="Genomic_DNA"/>
</dbReference>
<dbReference type="InterPro" id="IPR003462">
    <property type="entry name" value="ODC_Mu_crystall"/>
</dbReference>
<dbReference type="Proteomes" id="UP000829685">
    <property type="component" value="Unassembled WGS sequence"/>
</dbReference>
<dbReference type="SUPFAM" id="SSF51735">
    <property type="entry name" value="NAD(P)-binding Rossmann-fold domains"/>
    <property type="match status" value="1"/>
</dbReference>
<sequence length="340" mass="36866">MHILNDRNIVSTLTGLTRTQCGQLLDALSKALIDYSNGRHATQPAIHQPLRQSFTTAPGHTTLFMPASNTASTGIKIVTLPGNGGAPRGSINIFSPEGDLIGLLNAEEVTAFRTALASMIPFLKCPFPKSHILVFGAGKQAEWHVRLSLLLAGESVRGIKIFNRRSATLAELRKRLESVQQMHPTVNIDFVGKDTTPDYESVLQQALADADAIMCCTPSTSPLFPSSYLTARPKQRFISLIGSYKPEMQEVDAETLTSGTRIFVDSREACLEEAGELIKAQISGDLLVELGEMLVEHNISNMDGNLVYKCVGMGIMDIVVGSQLLQIAKEIGVGQVVEDF</sequence>
<comment type="caution">
    <text evidence="1">The sequence shown here is derived from an EMBL/GenBank/DDBJ whole genome shotgun (WGS) entry which is preliminary data.</text>
</comment>
<dbReference type="Gene3D" id="3.30.1780.10">
    <property type="entry name" value="ornithine cyclodeaminase, domain 1"/>
    <property type="match status" value="1"/>
</dbReference>
<dbReference type="InterPro" id="IPR036291">
    <property type="entry name" value="NAD(P)-bd_dom_sf"/>
</dbReference>
<dbReference type="Pfam" id="PF02423">
    <property type="entry name" value="OCD_Mu_crystall"/>
    <property type="match status" value="1"/>
</dbReference>
<evidence type="ECO:0000313" key="1">
    <source>
        <dbReference type="EMBL" id="KAI1858193.1"/>
    </source>
</evidence>
<dbReference type="GO" id="GO:0005737">
    <property type="term" value="C:cytoplasm"/>
    <property type="evidence" value="ECO:0007669"/>
    <property type="project" value="TreeGrafter"/>
</dbReference>
<proteinExistence type="predicted"/>
<keyword evidence="2" id="KW-1185">Reference proteome</keyword>
<dbReference type="PANTHER" id="PTHR13812">
    <property type="entry name" value="KETIMINE REDUCTASE MU-CRYSTALLIN"/>
    <property type="match status" value="1"/>
</dbReference>